<dbReference type="Pfam" id="PF00072">
    <property type="entry name" value="Response_reg"/>
    <property type="match status" value="1"/>
</dbReference>
<dbReference type="PROSITE" id="PS50110">
    <property type="entry name" value="RESPONSE_REGULATORY"/>
    <property type="match status" value="1"/>
</dbReference>
<gene>
    <name evidence="4" type="ORF">HJ583_008985</name>
</gene>
<dbReference type="InterPro" id="IPR011006">
    <property type="entry name" value="CheY-like_superfamily"/>
</dbReference>
<evidence type="ECO:0000256" key="1">
    <source>
        <dbReference type="ARBA" id="ARBA00022553"/>
    </source>
</evidence>
<dbReference type="PANTHER" id="PTHR44591">
    <property type="entry name" value="STRESS RESPONSE REGULATOR PROTEIN 1"/>
    <property type="match status" value="1"/>
</dbReference>
<feature type="domain" description="Response regulatory" evidence="3">
    <location>
        <begin position="3"/>
        <end position="127"/>
    </location>
</feature>
<organism evidence="4 5">
    <name type="scientific">Uliginosibacterium aquaticum</name>
    <dbReference type="NCBI Taxonomy" id="2731212"/>
    <lineage>
        <taxon>Bacteria</taxon>
        <taxon>Pseudomonadati</taxon>
        <taxon>Pseudomonadota</taxon>
        <taxon>Betaproteobacteria</taxon>
        <taxon>Rhodocyclales</taxon>
        <taxon>Zoogloeaceae</taxon>
        <taxon>Uliginosibacterium</taxon>
    </lineage>
</organism>
<evidence type="ECO:0000256" key="2">
    <source>
        <dbReference type="PROSITE-ProRule" id="PRU00169"/>
    </source>
</evidence>
<evidence type="ECO:0000313" key="4">
    <source>
        <dbReference type="EMBL" id="NSL55155.1"/>
    </source>
</evidence>
<accession>A0ABX2IM07</accession>
<proteinExistence type="predicted"/>
<keyword evidence="1 2" id="KW-0597">Phosphoprotein</keyword>
<dbReference type="Proteomes" id="UP000778523">
    <property type="component" value="Unassembled WGS sequence"/>
</dbReference>
<comment type="caution">
    <text evidence="4">The sequence shown here is derived from an EMBL/GenBank/DDBJ whole genome shotgun (WGS) entry which is preliminary data.</text>
</comment>
<sequence>MSQILILDDEPAILQSLRRMLRVAPCVYGSQHFDLQIETFVSARAALERARHEPFDLFLTDYRMPEMDGVSFLKAVKEAQPDACRLILSGYADLNALTRAVNEVGIDRFIGKPWNDYELVSAIAQALAHRELLLENRRLADLMRVDIGDLSPADLEARRLEAIEPGITRVSWAADGSVILEPDPESEAPAGRVI</sequence>
<dbReference type="SMART" id="SM00448">
    <property type="entry name" value="REC"/>
    <property type="match status" value="1"/>
</dbReference>
<evidence type="ECO:0000259" key="3">
    <source>
        <dbReference type="PROSITE" id="PS50110"/>
    </source>
</evidence>
<dbReference type="PANTHER" id="PTHR44591:SF19">
    <property type="entry name" value="TWO-COMPONENT RESPONSE REGULATOR-RELATED"/>
    <property type="match status" value="1"/>
</dbReference>
<dbReference type="InterPro" id="IPR050595">
    <property type="entry name" value="Bact_response_regulator"/>
</dbReference>
<reference evidence="4 5" key="1">
    <citation type="submission" date="2020-06" db="EMBL/GenBank/DDBJ databases">
        <title>Draft genome of Uliginosibacterium sp. IMCC34675.</title>
        <authorList>
            <person name="Song J."/>
        </authorList>
    </citation>
    <scope>NUCLEOTIDE SEQUENCE [LARGE SCALE GENOMIC DNA]</scope>
    <source>
        <strain evidence="4 5">IMCC34675</strain>
    </source>
</reference>
<feature type="modified residue" description="4-aspartylphosphate" evidence="2">
    <location>
        <position position="61"/>
    </location>
</feature>
<protein>
    <submittedName>
        <fullName evidence="4">Response regulator</fullName>
    </submittedName>
</protein>
<name>A0ABX2IM07_9RHOO</name>
<dbReference type="RefSeq" id="WP_170021613.1">
    <property type="nucleotide sequence ID" value="NZ_JABCSC020000002.1"/>
</dbReference>
<evidence type="ECO:0000313" key="5">
    <source>
        <dbReference type="Proteomes" id="UP000778523"/>
    </source>
</evidence>
<keyword evidence="5" id="KW-1185">Reference proteome</keyword>
<dbReference type="CDD" id="cd17569">
    <property type="entry name" value="REC_HupR-like"/>
    <property type="match status" value="1"/>
</dbReference>
<dbReference type="InterPro" id="IPR001789">
    <property type="entry name" value="Sig_transdc_resp-reg_receiver"/>
</dbReference>
<dbReference type="EMBL" id="JABCSC020000002">
    <property type="protein sequence ID" value="NSL55155.1"/>
    <property type="molecule type" value="Genomic_DNA"/>
</dbReference>
<dbReference type="Gene3D" id="3.40.50.2300">
    <property type="match status" value="1"/>
</dbReference>
<dbReference type="SUPFAM" id="SSF52172">
    <property type="entry name" value="CheY-like"/>
    <property type="match status" value="1"/>
</dbReference>